<evidence type="ECO:0000259" key="16">
    <source>
        <dbReference type="Pfam" id="PF00593"/>
    </source>
</evidence>
<keyword evidence="11 12" id="KW-0998">Cell outer membrane</keyword>
<comment type="similarity">
    <text evidence="12 14">Belongs to the TonB-dependent receptor family.</text>
</comment>
<evidence type="ECO:0000256" key="6">
    <source>
        <dbReference type="ARBA" id="ARBA00022729"/>
    </source>
</evidence>
<dbReference type="InterPro" id="IPR012910">
    <property type="entry name" value="Plug_dom"/>
</dbReference>
<keyword evidence="9 14" id="KW-0798">TonB box</keyword>
<feature type="chain" id="PRO_5047061034" evidence="15">
    <location>
        <begin position="23"/>
        <end position="700"/>
    </location>
</feature>
<keyword evidence="8" id="KW-0406">Ion transport</keyword>
<name>A0ABT7SV45_9ALTE</name>
<keyword evidence="2 12" id="KW-0813">Transport</keyword>
<dbReference type="Proteomes" id="UP001234343">
    <property type="component" value="Unassembled WGS sequence"/>
</dbReference>
<evidence type="ECO:0000256" key="10">
    <source>
        <dbReference type="ARBA" id="ARBA00023136"/>
    </source>
</evidence>
<dbReference type="RefSeq" id="WP_289364273.1">
    <property type="nucleotide sequence ID" value="NZ_JAUCBP010000006.1"/>
</dbReference>
<organism evidence="18 19">
    <name type="scientific">Alteromonas arenosi</name>
    <dbReference type="NCBI Taxonomy" id="3055817"/>
    <lineage>
        <taxon>Bacteria</taxon>
        <taxon>Pseudomonadati</taxon>
        <taxon>Pseudomonadota</taxon>
        <taxon>Gammaproteobacteria</taxon>
        <taxon>Alteromonadales</taxon>
        <taxon>Alteromonadaceae</taxon>
        <taxon>Alteromonas/Salinimonas group</taxon>
        <taxon>Alteromonas</taxon>
    </lineage>
</organism>
<evidence type="ECO:0000313" key="19">
    <source>
        <dbReference type="Proteomes" id="UP001234343"/>
    </source>
</evidence>
<feature type="domain" description="TonB-dependent receptor plug" evidence="17">
    <location>
        <begin position="51"/>
        <end position="157"/>
    </location>
</feature>
<evidence type="ECO:0000256" key="2">
    <source>
        <dbReference type="ARBA" id="ARBA00022448"/>
    </source>
</evidence>
<evidence type="ECO:0000256" key="3">
    <source>
        <dbReference type="ARBA" id="ARBA00022452"/>
    </source>
</evidence>
<feature type="signal peptide" evidence="15">
    <location>
        <begin position="1"/>
        <end position="22"/>
    </location>
</feature>
<evidence type="ECO:0000256" key="5">
    <source>
        <dbReference type="ARBA" id="ARBA00022692"/>
    </source>
</evidence>
<keyword evidence="7" id="KW-0408">Iron</keyword>
<evidence type="ECO:0000256" key="9">
    <source>
        <dbReference type="ARBA" id="ARBA00023077"/>
    </source>
</evidence>
<dbReference type="PANTHER" id="PTHR32552">
    <property type="entry name" value="FERRICHROME IRON RECEPTOR-RELATED"/>
    <property type="match status" value="1"/>
</dbReference>
<protein>
    <submittedName>
        <fullName evidence="18">TonB-dependent receptor</fullName>
    </submittedName>
</protein>
<dbReference type="Pfam" id="PF00593">
    <property type="entry name" value="TonB_dep_Rec_b-barrel"/>
    <property type="match status" value="1"/>
</dbReference>
<keyword evidence="10 12" id="KW-0472">Membrane</keyword>
<dbReference type="Gene3D" id="2.40.170.20">
    <property type="entry name" value="TonB-dependent receptor, beta-barrel domain"/>
    <property type="match status" value="1"/>
</dbReference>
<keyword evidence="3 12" id="KW-1134">Transmembrane beta strand</keyword>
<evidence type="ECO:0000256" key="11">
    <source>
        <dbReference type="ARBA" id="ARBA00023237"/>
    </source>
</evidence>
<dbReference type="InterPro" id="IPR000531">
    <property type="entry name" value="Beta-barrel_TonB"/>
</dbReference>
<gene>
    <name evidence="18" type="ORF">QTP81_05545</name>
</gene>
<dbReference type="PANTHER" id="PTHR32552:SF81">
    <property type="entry name" value="TONB-DEPENDENT OUTER MEMBRANE RECEPTOR"/>
    <property type="match status" value="1"/>
</dbReference>
<reference evidence="18 19" key="1">
    <citation type="submission" date="2023-06" db="EMBL/GenBank/DDBJ databases">
        <title>Alteromonas sp. ASW11-36 isolated from intertidal sand.</title>
        <authorList>
            <person name="Li Y."/>
        </authorList>
    </citation>
    <scope>NUCLEOTIDE SEQUENCE [LARGE SCALE GENOMIC DNA]</scope>
    <source>
        <strain evidence="18 19">ASW11-36</strain>
    </source>
</reference>
<sequence length="700" mass="78552">MNKTQFALVAISIASAANPVIAQQSGNANSTTTESIERIVVTADFRSVTLEQLASSATVLDQTRLMQRQPQHLDALIGAIPNINFASGASRGRFVQIRGIGERSQFSEPLNPSVSFELDNIDLTGLFGLANPFDIAQVEVLRGPQATEFGVGALAGAIKMQGVMPGDEQDNIALMSYGTDDTWRLGAAMGHSLDRDLHVRASWIEQRSDGDIYNSFLNADDTNSINESAGRLALLSEISDDTSLLVNYRYFDIDNGYDAFSLDNDRQTRSDDPGFDRNETHAASVKLTTDNNTLQWQAILSATDSELAYGYDEDWTFTGFHPNGYTSFDGYFRDVSTLNAELRAISNQPFSFLGRDFDWVVGGIIRQRDEDLRREYTFAASDFTSRYEPSNTAFYTRIDTQFDNQLSLQFGLRVERSKLDYRDSTGFSETSSDTLVGGKLGLSLPISNGMLYSSISRGYKTGGFNPDERVTQQARLFEPEYNWNYEIGVKQSVWDQKGSIRVAAFYMNRENTQISDFDTLLRDNGSTDFIDVIANADVGTNYGLEFESNWALSDSWQIQVNLGYLDATFEQYTRADGSVVAKQDQAQAPKWTGNAISTLYLTDEIMWRVEFDVKDRHRFSDGHDVVSPGYALWHSSLAWQLPRVTLELWANNIFDRDYFVRGFGGFSNDPRDGEFGYEQPEPYYQFGLGRQVGITAQWHF</sequence>
<dbReference type="InterPro" id="IPR039426">
    <property type="entry name" value="TonB-dep_rcpt-like"/>
</dbReference>
<evidence type="ECO:0000256" key="7">
    <source>
        <dbReference type="ARBA" id="ARBA00023004"/>
    </source>
</evidence>
<accession>A0ABT7SV45</accession>
<proteinExistence type="inferred from homology"/>
<evidence type="ECO:0000259" key="17">
    <source>
        <dbReference type="Pfam" id="PF07715"/>
    </source>
</evidence>
<keyword evidence="5 12" id="KW-0812">Transmembrane</keyword>
<evidence type="ECO:0000256" key="15">
    <source>
        <dbReference type="SAM" id="SignalP"/>
    </source>
</evidence>
<evidence type="ECO:0000256" key="1">
    <source>
        <dbReference type="ARBA" id="ARBA00004571"/>
    </source>
</evidence>
<keyword evidence="18" id="KW-0675">Receptor</keyword>
<feature type="domain" description="TonB-dependent receptor-like beta-barrel" evidence="16">
    <location>
        <begin position="238"/>
        <end position="653"/>
    </location>
</feature>
<feature type="short sequence motif" description="TonB C-terminal box" evidence="13">
    <location>
        <begin position="683"/>
        <end position="700"/>
    </location>
</feature>
<dbReference type="SUPFAM" id="SSF56935">
    <property type="entry name" value="Porins"/>
    <property type="match status" value="1"/>
</dbReference>
<dbReference type="PROSITE" id="PS01156">
    <property type="entry name" value="TONB_DEPENDENT_REC_2"/>
    <property type="match status" value="1"/>
</dbReference>
<evidence type="ECO:0000313" key="18">
    <source>
        <dbReference type="EMBL" id="MDM7860056.1"/>
    </source>
</evidence>
<comment type="subcellular location">
    <subcellularLocation>
        <location evidence="1 12">Cell outer membrane</location>
        <topology evidence="1 12">Multi-pass membrane protein</topology>
    </subcellularLocation>
</comment>
<evidence type="ECO:0000256" key="4">
    <source>
        <dbReference type="ARBA" id="ARBA00022496"/>
    </source>
</evidence>
<keyword evidence="6 15" id="KW-0732">Signal</keyword>
<evidence type="ECO:0000256" key="12">
    <source>
        <dbReference type="PROSITE-ProRule" id="PRU01360"/>
    </source>
</evidence>
<dbReference type="InterPro" id="IPR036942">
    <property type="entry name" value="Beta-barrel_TonB_sf"/>
</dbReference>
<keyword evidence="4" id="KW-0410">Iron transport</keyword>
<keyword evidence="19" id="KW-1185">Reference proteome</keyword>
<comment type="caution">
    <text evidence="18">The sequence shown here is derived from an EMBL/GenBank/DDBJ whole genome shotgun (WGS) entry which is preliminary data.</text>
</comment>
<evidence type="ECO:0000256" key="13">
    <source>
        <dbReference type="PROSITE-ProRule" id="PRU10144"/>
    </source>
</evidence>
<evidence type="ECO:0000256" key="8">
    <source>
        <dbReference type="ARBA" id="ARBA00023065"/>
    </source>
</evidence>
<evidence type="ECO:0000256" key="14">
    <source>
        <dbReference type="RuleBase" id="RU003357"/>
    </source>
</evidence>
<dbReference type="InterPro" id="IPR010917">
    <property type="entry name" value="TonB_rcpt_CS"/>
</dbReference>
<dbReference type="Pfam" id="PF07715">
    <property type="entry name" value="Plug"/>
    <property type="match status" value="1"/>
</dbReference>
<dbReference type="PROSITE" id="PS52016">
    <property type="entry name" value="TONB_DEPENDENT_REC_3"/>
    <property type="match status" value="1"/>
</dbReference>
<dbReference type="EMBL" id="JAUCBP010000006">
    <property type="protein sequence ID" value="MDM7860056.1"/>
    <property type="molecule type" value="Genomic_DNA"/>
</dbReference>